<dbReference type="Gene3D" id="3.30.559.30">
    <property type="entry name" value="Nonribosomal peptide synthetase, condensation domain"/>
    <property type="match status" value="2"/>
</dbReference>
<dbReference type="GO" id="GO:0043041">
    <property type="term" value="P:amino acid activation for nonribosomal peptide biosynthetic process"/>
    <property type="evidence" value="ECO:0007669"/>
    <property type="project" value="TreeGrafter"/>
</dbReference>
<dbReference type="InterPro" id="IPR036736">
    <property type="entry name" value="ACP-like_sf"/>
</dbReference>
<dbReference type="Pfam" id="PF00501">
    <property type="entry name" value="AMP-binding"/>
    <property type="match status" value="1"/>
</dbReference>
<dbReference type="Pfam" id="PF00550">
    <property type="entry name" value="PP-binding"/>
    <property type="match status" value="1"/>
</dbReference>
<protein>
    <submittedName>
        <fullName evidence="6">Nonribosomal peptide synthetases (NRPS)</fullName>
    </submittedName>
</protein>
<evidence type="ECO:0000256" key="4">
    <source>
        <dbReference type="ARBA" id="ARBA00029454"/>
    </source>
</evidence>
<keyword evidence="3" id="KW-0436">Ligase</keyword>
<dbReference type="GO" id="GO:0016874">
    <property type="term" value="F:ligase activity"/>
    <property type="evidence" value="ECO:0007669"/>
    <property type="project" value="UniProtKB-KW"/>
</dbReference>
<dbReference type="PROSITE" id="PS50075">
    <property type="entry name" value="CARRIER"/>
    <property type="match status" value="1"/>
</dbReference>
<dbReference type="EMBL" id="JAQJZL010000016">
    <property type="protein sequence ID" value="KAJ6022755.1"/>
    <property type="molecule type" value="Genomic_DNA"/>
</dbReference>
<comment type="caution">
    <text evidence="6">The sequence shown here is derived from an EMBL/GenBank/DDBJ whole genome shotgun (WGS) entry which is preliminary data.</text>
</comment>
<organism evidence="6 7">
    <name type="scientific">Penicillium canescens</name>
    <dbReference type="NCBI Taxonomy" id="5083"/>
    <lineage>
        <taxon>Eukaryota</taxon>
        <taxon>Fungi</taxon>
        <taxon>Dikarya</taxon>
        <taxon>Ascomycota</taxon>
        <taxon>Pezizomycotina</taxon>
        <taxon>Eurotiomycetes</taxon>
        <taxon>Eurotiomycetidae</taxon>
        <taxon>Eurotiales</taxon>
        <taxon>Aspergillaceae</taxon>
        <taxon>Penicillium</taxon>
    </lineage>
</organism>
<dbReference type="InterPro" id="IPR001242">
    <property type="entry name" value="Condensation_dom"/>
</dbReference>
<comment type="similarity">
    <text evidence="4">Belongs to the NRP synthetase family.</text>
</comment>
<feature type="domain" description="Carrier" evidence="5">
    <location>
        <begin position="785"/>
        <end position="858"/>
    </location>
</feature>
<dbReference type="InterPro" id="IPR023213">
    <property type="entry name" value="CAT-like_dom_sf"/>
</dbReference>
<dbReference type="GO" id="GO:0044550">
    <property type="term" value="P:secondary metabolite biosynthetic process"/>
    <property type="evidence" value="ECO:0007669"/>
    <property type="project" value="TreeGrafter"/>
</dbReference>
<gene>
    <name evidence="6" type="ORF">N7460_013150</name>
</gene>
<dbReference type="GO" id="GO:0005737">
    <property type="term" value="C:cytoplasm"/>
    <property type="evidence" value="ECO:0007669"/>
    <property type="project" value="TreeGrafter"/>
</dbReference>
<reference evidence="6" key="2">
    <citation type="submission" date="2023-01" db="EMBL/GenBank/DDBJ databases">
        <authorList>
            <person name="Petersen C."/>
        </authorList>
    </citation>
    <scope>NUCLEOTIDE SEQUENCE</scope>
    <source>
        <strain evidence="6">IBT 15450</strain>
    </source>
</reference>
<evidence type="ECO:0000259" key="5">
    <source>
        <dbReference type="PROSITE" id="PS50075"/>
    </source>
</evidence>
<keyword evidence="2" id="KW-0597">Phosphoprotein</keyword>
<evidence type="ECO:0000313" key="6">
    <source>
        <dbReference type="EMBL" id="KAJ6022755.1"/>
    </source>
</evidence>
<dbReference type="Gene3D" id="1.10.1200.10">
    <property type="entry name" value="ACP-like"/>
    <property type="match status" value="1"/>
</dbReference>
<accession>A0AAD6HYC7</accession>
<dbReference type="InterPro" id="IPR045851">
    <property type="entry name" value="AMP-bd_C_sf"/>
</dbReference>
<reference evidence="6" key="1">
    <citation type="journal article" date="2023" name="IMA Fungus">
        <title>Comparative genomic study of the Penicillium genus elucidates a diverse pangenome and 15 lateral gene transfer events.</title>
        <authorList>
            <person name="Petersen C."/>
            <person name="Sorensen T."/>
            <person name="Nielsen M.R."/>
            <person name="Sondergaard T.E."/>
            <person name="Sorensen J.L."/>
            <person name="Fitzpatrick D.A."/>
            <person name="Frisvad J.C."/>
            <person name="Nielsen K.L."/>
        </authorList>
    </citation>
    <scope>NUCLEOTIDE SEQUENCE</scope>
    <source>
        <strain evidence="6">IBT 15450</strain>
    </source>
</reference>
<dbReference type="InterPro" id="IPR042099">
    <property type="entry name" value="ANL_N_sf"/>
</dbReference>
<dbReference type="SUPFAM" id="SSF56801">
    <property type="entry name" value="Acetyl-CoA synthetase-like"/>
    <property type="match status" value="1"/>
</dbReference>
<evidence type="ECO:0000256" key="2">
    <source>
        <dbReference type="ARBA" id="ARBA00022553"/>
    </source>
</evidence>
<dbReference type="InterPro" id="IPR009081">
    <property type="entry name" value="PP-bd_ACP"/>
</dbReference>
<sequence>MAIEHNEAAASSFAETAFSQFPPLPQDSHVSSPTKRLVLDSLKLDAPTIEDLDHILHLGWALVLASHTDSDQVLFGTAHHGRATDHGDQAIMPFRFKVQPDASVEESMTAVAGYQRELSKFEHLGLDKYSTKGLDYVVLCQFRNLLVVTGEQQPIPAPSYTQRYPLTVSCAYQNSHSVQIYVDFDPVILQPDMIRIMLTQFTDILTASIADPRAQIRGIQGIGAQGWKQLLEWNRAGQSADPVKIRGDHQIEERLKKTPNAKAVCTSDGTLTYEQLDHWASQIAQQLVDMGVKPGKFVGIVTPKSVVATVGMVAAMKAGGAFVLLPPSFPTFRLQTMCQKTPVHVILSNSTTLALARELGLPVVGIHDDIQKGASAGLGNNFDPIPTEPHHPLYAIFTSGSTGEPKGALVSRGSYGSGIRGFCSRTGLGENTRVFQASPYAFVISIIEQLNALAVGACICIPSEYQLQNDFESTMANLNVSFGFLTPSLARTLNPRKITSLEILLLTGEPVKDEDVKKWMGHVTLYSLYGLSELSGSVLIKDLTGLPSSNQGLGYITNGACWIVDPDDHTQLRPIGMEGELLIESSTMATGYINNMEQTAATFVEQPKWLQEIRPSDEPGRCLKTGDLVRYQNLTGEIQLLRRKGRQTKIRGQRVELGEVESALLVHFPTAKLVVVDVLTSAAEKKSNPSWWHSSMTLPSMKSQKPQRLKRTRLLHRRARRATAELRKVLPSYMIPSSILPIRFIPRTVTGKISRKDMIESASRLSLTEILKYNEDQVLYRGPSTPSEQILQSVCEKLLRLPAESVSLDDNFFYVGGDSLTARRFSSMARAQGLIFSVAQVFEEATLASLARSSLLSTAQAEPGPHAAVVPKEDPFATIRGEFVNNLPSFLEASDIEDVWPTGEVQRMFLGHNLIEQYPWKIEGQLDKHKLRQACQSFIDRFPVFRSIFVPFRGKILQVTLRHVKAPLIELQAPEGEDLMAWIDSYAKGPEETKPLADQPMLKFTLVQGGPQEYAFLLRLSHAQYDGGCFKQISEELTADFNNQGGPWHARSRYGEDTPVIHMGECSPATPPTGITVATAIKAAWSYVLAQKTGQSDVLFGQMGSCRGIDLPGAEDTLGMCLNTTPVRVRFEGIETVQGLFRAIQDQYIQSMEFNTIEWTDMLINSTNWPQDTQLDSVVLHENIPNIPGLEFPGGIQGRIGTPVFTTPAYKSHMLLTWPGNQKLTIMLMGRQNVLDKDFAETLVKNFGTTLVKFLDSPNVLLSSLEPMF</sequence>
<dbReference type="Proteomes" id="UP001219568">
    <property type="component" value="Unassembled WGS sequence"/>
</dbReference>
<dbReference type="Gene3D" id="3.40.50.12780">
    <property type="entry name" value="N-terminal domain of ligase-like"/>
    <property type="match status" value="1"/>
</dbReference>
<proteinExistence type="inferred from homology"/>
<dbReference type="AlphaFoldDB" id="A0AAD6HYC7"/>
<name>A0AAD6HYC7_PENCN</name>
<dbReference type="SUPFAM" id="SSF52777">
    <property type="entry name" value="CoA-dependent acyltransferases"/>
    <property type="match status" value="3"/>
</dbReference>
<dbReference type="GO" id="GO:0031177">
    <property type="term" value="F:phosphopantetheine binding"/>
    <property type="evidence" value="ECO:0007669"/>
    <property type="project" value="TreeGrafter"/>
</dbReference>
<dbReference type="PANTHER" id="PTHR45527:SF3">
    <property type="entry name" value="SIDEROPHORE SYNTHETASE (EUROFUNG)"/>
    <property type="match status" value="1"/>
</dbReference>
<evidence type="ECO:0000256" key="3">
    <source>
        <dbReference type="ARBA" id="ARBA00022598"/>
    </source>
</evidence>
<dbReference type="SUPFAM" id="SSF47336">
    <property type="entry name" value="ACP-like"/>
    <property type="match status" value="1"/>
</dbReference>
<keyword evidence="7" id="KW-1185">Reference proteome</keyword>
<dbReference type="Gene3D" id="3.30.300.30">
    <property type="match status" value="1"/>
</dbReference>
<dbReference type="InterPro" id="IPR000873">
    <property type="entry name" value="AMP-dep_synth/lig_dom"/>
</dbReference>
<dbReference type="PANTHER" id="PTHR45527">
    <property type="entry name" value="NONRIBOSOMAL PEPTIDE SYNTHETASE"/>
    <property type="match status" value="1"/>
</dbReference>
<dbReference type="Gene3D" id="3.30.559.10">
    <property type="entry name" value="Chloramphenicol acetyltransferase-like domain"/>
    <property type="match status" value="1"/>
</dbReference>
<dbReference type="CDD" id="cd05918">
    <property type="entry name" value="A_NRPS_SidN3_like"/>
    <property type="match status" value="1"/>
</dbReference>
<evidence type="ECO:0000256" key="1">
    <source>
        <dbReference type="ARBA" id="ARBA00022450"/>
    </source>
</evidence>
<evidence type="ECO:0000313" key="7">
    <source>
        <dbReference type="Proteomes" id="UP001219568"/>
    </source>
</evidence>
<keyword evidence="1" id="KW-0596">Phosphopantetheine</keyword>
<dbReference type="Pfam" id="PF00668">
    <property type="entry name" value="Condensation"/>
    <property type="match status" value="2"/>
</dbReference>